<keyword evidence="2" id="KW-1185">Reference proteome</keyword>
<dbReference type="EMBL" id="CP095043">
    <property type="protein sequence ID" value="UOQ60068.1"/>
    <property type="molecule type" value="Genomic_DNA"/>
</dbReference>
<accession>A0ABY4FUX8</accession>
<sequence>MFERPTMALPRVDDDPVIVWTEAERPVRLVYRLARWRVEGDPEPLREVPESLYHPLITHPTERTAGWRCRVRSADSRRTLVLALRRDGALWRAEELPE</sequence>
<evidence type="ECO:0000313" key="1">
    <source>
        <dbReference type="EMBL" id="UOQ60068.1"/>
    </source>
</evidence>
<dbReference type="Proteomes" id="UP000831775">
    <property type="component" value="Chromosome"/>
</dbReference>
<protein>
    <recommendedName>
        <fullName evidence="3">Nucleotidyltransferase</fullName>
    </recommendedName>
</protein>
<proteinExistence type="predicted"/>
<dbReference type="RefSeq" id="WP_244685408.1">
    <property type="nucleotide sequence ID" value="NZ_CP095043.1"/>
</dbReference>
<gene>
    <name evidence="1" type="ORF">MUN76_13645</name>
</gene>
<name>A0ABY4FUX8_9MICO</name>
<evidence type="ECO:0000313" key="2">
    <source>
        <dbReference type="Proteomes" id="UP000831775"/>
    </source>
</evidence>
<evidence type="ECO:0008006" key="3">
    <source>
        <dbReference type="Google" id="ProtNLM"/>
    </source>
</evidence>
<organism evidence="1 2">
    <name type="scientific">Leucobacter rhizosphaerae</name>
    <dbReference type="NCBI Taxonomy" id="2932245"/>
    <lineage>
        <taxon>Bacteria</taxon>
        <taxon>Bacillati</taxon>
        <taxon>Actinomycetota</taxon>
        <taxon>Actinomycetes</taxon>
        <taxon>Micrococcales</taxon>
        <taxon>Microbacteriaceae</taxon>
        <taxon>Leucobacter</taxon>
    </lineage>
</organism>
<reference evidence="1 2" key="1">
    <citation type="submission" date="2022-04" db="EMBL/GenBank/DDBJ databases">
        <title>Leucobacter sp. isolated from rhizosphere of onion.</title>
        <authorList>
            <person name="Won M."/>
            <person name="Lee C.-M."/>
            <person name="Woen H.-Y."/>
            <person name="Kwon S.-W."/>
        </authorList>
    </citation>
    <scope>NUCLEOTIDE SEQUENCE [LARGE SCALE GENOMIC DNA]</scope>
    <source>
        <strain evidence="1 2">H25R-14</strain>
    </source>
</reference>